<accession>A0ABY7TV89</accession>
<evidence type="ECO:0000256" key="5">
    <source>
        <dbReference type="ARBA" id="ARBA00022984"/>
    </source>
</evidence>
<evidence type="ECO:0000256" key="2">
    <source>
        <dbReference type="ARBA" id="ARBA00005992"/>
    </source>
</evidence>
<evidence type="ECO:0000256" key="3">
    <source>
        <dbReference type="ARBA" id="ARBA00022679"/>
    </source>
</evidence>
<dbReference type="Pfam" id="PF03734">
    <property type="entry name" value="YkuD"/>
    <property type="match status" value="1"/>
</dbReference>
<reference evidence="10 11" key="1">
    <citation type="submission" date="2023-02" db="EMBL/GenBank/DDBJ databases">
        <title>Genome sequence of Novosphingobium humi KACC 19094.</title>
        <authorList>
            <person name="Kim S."/>
            <person name="Heo J."/>
            <person name="Kwon S.-W."/>
        </authorList>
    </citation>
    <scope>NUCLEOTIDE SEQUENCE [LARGE SCALE GENOMIC DNA]</scope>
    <source>
        <strain evidence="10 11">KACC 19094</strain>
    </source>
</reference>
<dbReference type="RefSeq" id="WP_273617557.1">
    <property type="nucleotide sequence ID" value="NZ_CP117417.1"/>
</dbReference>
<feature type="compositionally biased region" description="Pro residues" evidence="8">
    <location>
        <begin position="87"/>
        <end position="113"/>
    </location>
</feature>
<dbReference type="Gene3D" id="2.40.440.10">
    <property type="entry name" value="L,D-transpeptidase catalytic domain-like"/>
    <property type="match status" value="1"/>
</dbReference>
<dbReference type="InterPro" id="IPR005490">
    <property type="entry name" value="LD_TPept_cat_dom"/>
</dbReference>
<dbReference type="PROSITE" id="PS52029">
    <property type="entry name" value="LD_TPASE"/>
    <property type="match status" value="1"/>
</dbReference>
<dbReference type="PANTHER" id="PTHR41533">
    <property type="entry name" value="L,D-TRANSPEPTIDASE HI_1667-RELATED"/>
    <property type="match status" value="1"/>
</dbReference>
<keyword evidence="4 7" id="KW-0133">Cell shape</keyword>
<sequence>MMMNTRKLMMGGMILALGTGLGALYPAMAQDRPIEGKQGLGKLPNVRPASMATPAPTPTTSPSPTPRPGASPTPRPGAAPSGGPTLRPTPLPGPSASPSGTPTPYPTPSPSPGATPVQEAVVNWSVADAGDLLAAIMAIGEEGLFPADYQPDALRAAIKGGEGQALDEQASRSFAWLVEDLRDGRTPMTARVQWFAVDPDQDDNPTTALMQRATTNHDVPGTLASLAPTYPDYAALKEALAATPKAQTKLRDAIRINMDRWRWLPRDLGPVYLITNVPEFQLRLAVNGRNIRTYRTIVGKPGRTATPQLAEKVEAVVFNPTWTVPQSIVVGEGLGQQLLARPRAGYKVTRMEDGSLQVVQQPGNSNSLGRMKIDMPNPHAIYLHDTPSKKLFDAQVRAFSHGCIRTDRAVELGMTMAILGAGMSQEDAVATFEAGKYKKIPMTRTFPVYLTYFTYGRDINGTLASFNDLYGRDGPVIDSFHAPRALHTTQRKSNEEVIKLDNPL</sequence>
<evidence type="ECO:0000256" key="7">
    <source>
        <dbReference type="PROSITE-ProRule" id="PRU01373"/>
    </source>
</evidence>
<keyword evidence="5 7" id="KW-0573">Peptidoglycan synthesis</keyword>
<keyword evidence="11" id="KW-1185">Reference proteome</keyword>
<evidence type="ECO:0000259" key="9">
    <source>
        <dbReference type="PROSITE" id="PS52029"/>
    </source>
</evidence>
<evidence type="ECO:0000256" key="1">
    <source>
        <dbReference type="ARBA" id="ARBA00004752"/>
    </source>
</evidence>
<organism evidence="10 11">
    <name type="scientific">Novosphingobium humi</name>
    <dbReference type="NCBI Taxonomy" id="2282397"/>
    <lineage>
        <taxon>Bacteria</taxon>
        <taxon>Pseudomonadati</taxon>
        <taxon>Pseudomonadota</taxon>
        <taxon>Alphaproteobacteria</taxon>
        <taxon>Sphingomonadales</taxon>
        <taxon>Sphingomonadaceae</taxon>
        <taxon>Novosphingobium</taxon>
    </lineage>
</organism>
<feature type="domain" description="L,D-TPase catalytic" evidence="9">
    <location>
        <begin position="271"/>
        <end position="432"/>
    </location>
</feature>
<name>A0ABY7TV89_9SPHN</name>
<protein>
    <submittedName>
        <fullName evidence="10">L,D-transpeptidase family protein</fullName>
    </submittedName>
</protein>
<dbReference type="InterPro" id="IPR052905">
    <property type="entry name" value="LD-transpeptidase_YkuD-like"/>
</dbReference>
<feature type="region of interest" description="Disordered" evidence="8">
    <location>
        <begin position="35"/>
        <end position="116"/>
    </location>
</feature>
<comment type="similarity">
    <text evidence="2">Belongs to the YkuD family.</text>
</comment>
<feature type="active site" description="Nucleophile" evidence="7">
    <location>
        <position position="403"/>
    </location>
</feature>
<keyword evidence="3" id="KW-0808">Transferase</keyword>
<dbReference type="CDD" id="cd16913">
    <property type="entry name" value="YkuD_like"/>
    <property type="match status" value="1"/>
</dbReference>
<dbReference type="InterPro" id="IPR045380">
    <property type="entry name" value="LD_TPept_scaffold_dom"/>
</dbReference>
<dbReference type="PANTHER" id="PTHR41533:SF2">
    <property type="entry name" value="BLR7131 PROTEIN"/>
    <property type="match status" value="1"/>
</dbReference>
<evidence type="ECO:0000256" key="8">
    <source>
        <dbReference type="SAM" id="MobiDB-lite"/>
    </source>
</evidence>
<dbReference type="Proteomes" id="UP001218231">
    <property type="component" value="Chromosome"/>
</dbReference>
<keyword evidence="6 7" id="KW-0961">Cell wall biogenesis/degradation</keyword>
<proteinExistence type="inferred from homology"/>
<dbReference type="Pfam" id="PF20142">
    <property type="entry name" value="Scaffold"/>
    <property type="match status" value="1"/>
</dbReference>
<evidence type="ECO:0000256" key="4">
    <source>
        <dbReference type="ARBA" id="ARBA00022960"/>
    </source>
</evidence>
<comment type="pathway">
    <text evidence="1 7">Cell wall biogenesis; peptidoglycan biosynthesis.</text>
</comment>
<dbReference type="SUPFAM" id="SSF141523">
    <property type="entry name" value="L,D-transpeptidase catalytic domain-like"/>
    <property type="match status" value="1"/>
</dbReference>
<evidence type="ECO:0000313" key="11">
    <source>
        <dbReference type="Proteomes" id="UP001218231"/>
    </source>
</evidence>
<evidence type="ECO:0000313" key="10">
    <source>
        <dbReference type="EMBL" id="WCT77173.1"/>
    </source>
</evidence>
<dbReference type="EMBL" id="CP117417">
    <property type="protein sequence ID" value="WCT77173.1"/>
    <property type="molecule type" value="Genomic_DNA"/>
</dbReference>
<dbReference type="InterPro" id="IPR038063">
    <property type="entry name" value="Transpep_catalytic_dom"/>
</dbReference>
<evidence type="ECO:0000256" key="6">
    <source>
        <dbReference type="ARBA" id="ARBA00023316"/>
    </source>
</evidence>
<gene>
    <name evidence="10" type="ORF">PQ457_14825</name>
</gene>
<feature type="active site" description="Proton donor/acceptor" evidence="7">
    <location>
        <position position="384"/>
    </location>
</feature>
<feature type="compositionally biased region" description="Pro residues" evidence="8">
    <location>
        <begin position="55"/>
        <end position="77"/>
    </location>
</feature>